<evidence type="ECO:0000313" key="3">
    <source>
        <dbReference type="EMBL" id="AGT08369.1"/>
    </source>
</evidence>
<dbReference type="STRING" id="1367847.JCM7686_1268"/>
<dbReference type="EMBL" id="CP006650">
    <property type="protein sequence ID" value="AGT08369.1"/>
    <property type="molecule type" value="Genomic_DNA"/>
</dbReference>
<evidence type="ECO:0000259" key="2">
    <source>
        <dbReference type="PROSITE" id="PS51898"/>
    </source>
</evidence>
<reference evidence="3 4" key="1">
    <citation type="journal article" date="2014" name="BMC Genomics">
        <title>Architecture and functions of a multipartite genome of the methylotrophic bacterium Paracoccus aminophilus JCM 7686, containing primary and secondary chromids.</title>
        <authorList>
            <person name="Dziewit L."/>
            <person name="Czarnecki J."/>
            <person name="Wibberg D."/>
            <person name="Radlinska M."/>
            <person name="Mrozek P."/>
            <person name="Szymczak M."/>
            <person name="Schluter A."/>
            <person name="Puhler A."/>
            <person name="Bartosik D."/>
        </authorList>
    </citation>
    <scope>NUCLEOTIDE SEQUENCE [LARGE SCALE GENOMIC DNA]</scope>
    <source>
        <strain evidence="3">JCM 7686</strain>
    </source>
</reference>
<evidence type="ECO:0000256" key="1">
    <source>
        <dbReference type="ARBA" id="ARBA00023172"/>
    </source>
</evidence>
<dbReference type="AlphaFoldDB" id="S5XM58"/>
<keyword evidence="4" id="KW-1185">Reference proteome</keyword>
<dbReference type="GO" id="GO:0006310">
    <property type="term" value="P:DNA recombination"/>
    <property type="evidence" value="ECO:0007669"/>
    <property type="project" value="UniProtKB-KW"/>
</dbReference>
<proteinExistence type="predicted"/>
<name>S5XM58_PARAH</name>
<dbReference type="KEGG" id="pami:JCM7686_1268"/>
<dbReference type="Proteomes" id="UP000015480">
    <property type="component" value="Chromosome"/>
</dbReference>
<evidence type="ECO:0000313" key="4">
    <source>
        <dbReference type="Proteomes" id="UP000015480"/>
    </source>
</evidence>
<dbReference type="HOGENOM" id="CLU_1804343_0_0_5"/>
<dbReference type="InterPro" id="IPR002104">
    <property type="entry name" value="Integrase_catalytic"/>
</dbReference>
<sequence>MLYRKPISKVETNKRQRPARIPPRYLAQLRRQAKNGRKYVVERQIERNGTISREMVRDVKKSWDRARRLAKSMAEAKGIRIDLSDVTPHTLKHTAITWALQRGATTWDAAGYFSTSVQTIERTYGHHSPQHQASAVDAMNRRG</sequence>
<protein>
    <submittedName>
        <fullName evidence="3">Phage integrase</fullName>
    </submittedName>
</protein>
<feature type="domain" description="Tyr recombinase" evidence="2">
    <location>
        <begin position="1"/>
        <end position="137"/>
    </location>
</feature>
<dbReference type="GO" id="GO:0003677">
    <property type="term" value="F:DNA binding"/>
    <property type="evidence" value="ECO:0007669"/>
    <property type="project" value="InterPro"/>
</dbReference>
<keyword evidence="1" id="KW-0233">DNA recombination</keyword>
<dbReference type="PROSITE" id="PS51898">
    <property type="entry name" value="TYR_RECOMBINASE"/>
    <property type="match status" value="1"/>
</dbReference>
<gene>
    <name evidence="3" type="ORF">JCM7686_1268</name>
</gene>
<organism evidence="3 4">
    <name type="scientific">Paracoccus aminophilus JCM 7686</name>
    <dbReference type="NCBI Taxonomy" id="1367847"/>
    <lineage>
        <taxon>Bacteria</taxon>
        <taxon>Pseudomonadati</taxon>
        <taxon>Pseudomonadota</taxon>
        <taxon>Alphaproteobacteria</taxon>
        <taxon>Rhodobacterales</taxon>
        <taxon>Paracoccaceae</taxon>
        <taxon>Paracoccus</taxon>
    </lineage>
</organism>
<accession>S5XM58</accession>
<dbReference type="InterPro" id="IPR013762">
    <property type="entry name" value="Integrase-like_cat_sf"/>
</dbReference>
<dbReference type="GO" id="GO:0015074">
    <property type="term" value="P:DNA integration"/>
    <property type="evidence" value="ECO:0007669"/>
    <property type="project" value="InterPro"/>
</dbReference>
<dbReference type="SUPFAM" id="SSF56349">
    <property type="entry name" value="DNA breaking-rejoining enzymes"/>
    <property type="match status" value="1"/>
</dbReference>
<dbReference type="eggNOG" id="COG0582">
    <property type="taxonomic scope" value="Bacteria"/>
</dbReference>
<dbReference type="InterPro" id="IPR011010">
    <property type="entry name" value="DNA_brk_join_enz"/>
</dbReference>
<dbReference type="Gene3D" id="1.10.443.10">
    <property type="entry name" value="Intergrase catalytic core"/>
    <property type="match status" value="1"/>
</dbReference>